<evidence type="ECO:0000256" key="4">
    <source>
        <dbReference type="ARBA" id="ARBA00022691"/>
    </source>
</evidence>
<dbReference type="GO" id="GO:0005737">
    <property type="term" value="C:cytoplasm"/>
    <property type="evidence" value="ECO:0007669"/>
    <property type="project" value="TreeGrafter"/>
</dbReference>
<feature type="binding site" evidence="11">
    <location>
        <position position="100"/>
    </location>
    <ligand>
        <name>S-adenosyl-L-methionine</name>
        <dbReference type="ChEBI" id="CHEBI:59789"/>
    </ligand>
</feature>
<dbReference type="GO" id="GO:0071885">
    <property type="term" value="F:N-terminal protein N-methyltransferase activity"/>
    <property type="evidence" value="ECO:0007669"/>
    <property type="project" value="UniProtKB-EC"/>
</dbReference>
<dbReference type="InterPro" id="IPR008576">
    <property type="entry name" value="MeTrfase_NTM1"/>
</dbReference>
<evidence type="ECO:0000256" key="1">
    <source>
        <dbReference type="ARBA" id="ARBA00009059"/>
    </source>
</evidence>
<keyword evidence="3 13" id="KW-0808">Transferase</keyword>
<evidence type="ECO:0000256" key="11">
    <source>
        <dbReference type="PIRSR" id="PIRSR016958-1"/>
    </source>
</evidence>
<comment type="caution">
    <text evidence="13">The sequence shown here is derived from an EMBL/GenBank/DDBJ whole genome shotgun (WGS) entry which is preliminary data.</text>
</comment>
<dbReference type="PANTHER" id="PTHR12753">
    <property type="entry name" value="AD-003 - RELATED"/>
    <property type="match status" value="1"/>
</dbReference>
<evidence type="ECO:0000256" key="2">
    <source>
        <dbReference type="ARBA" id="ARBA00022603"/>
    </source>
</evidence>
<dbReference type="PIRSF" id="PIRSF016958">
    <property type="entry name" value="DUF858_MeTrfase_lik"/>
    <property type="match status" value="1"/>
</dbReference>
<evidence type="ECO:0000256" key="12">
    <source>
        <dbReference type="SAM" id="MobiDB-lite"/>
    </source>
</evidence>
<keyword evidence="4 11" id="KW-0949">S-adenosyl-L-methionine</keyword>
<evidence type="ECO:0000313" key="13">
    <source>
        <dbReference type="EMBL" id="KAF0313660.1"/>
    </source>
</evidence>
<protein>
    <recommendedName>
        <fullName evidence="6">Alpha N-terminal protein methyltransferase 1</fullName>
        <ecNumber evidence="5">2.1.1.244</ecNumber>
    </recommendedName>
    <alternativeName>
        <fullName evidence="7">X-Pro-Lys N-terminal protein methyltransferase 1</fullName>
    </alternativeName>
</protein>
<dbReference type="Gene3D" id="3.40.50.150">
    <property type="entry name" value="Vaccinia Virus protein VP39"/>
    <property type="match status" value="1"/>
</dbReference>
<dbReference type="EC" id="2.1.1.244" evidence="5"/>
<feature type="region of interest" description="Disordered" evidence="12">
    <location>
        <begin position="1"/>
        <end position="40"/>
    </location>
</feature>
<dbReference type="EMBL" id="VIIS01000074">
    <property type="protein sequence ID" value="KAF0313660.1"/>
    <property type="molecule type" value="Genomic_DNA"/>
</dbReference>
<evidence type="ECO:0000313" key="14">
    <source>
        <dbReference type="Proteomes" id="UP000440578"/>
    </source>
</evidence>
<evidence type="ECO:0000256" key="6">
    <source>
        <dbReference type="ARBA" id="ARBA00039449"/>
    </source>
</evidence>
<evidence type="ECO:0000256" key="3">
    <source>
        <dbReference type="ARBA" id="ARBA00022679"/>
    </source>
</evidence>
<dbReference type="OrthoDB" id="1298661at2759"/>
<feature type="binding site" evidence="11">
    <location>
        <begin position="149"/>
        <end position="150"/>
    </location>
    <ligand>
        <name>S-adenosyl-L-methionine</name>
        <dbReference type="ChEBI" id="CHEBI:59789"/>
    </ligand>
</feature>
<keyword evidence="2 13" id="KW-0489">Methyltransferase</keyword>
<proteinExistence type="inferred from homology"/>
<evidence type="ECO:0000256" key="10">
    <source>
        <dbReference type="ARBA" id="ARBA00048167"/>
    </source>
</evidence>
<gene>
    <name evidence="13" type="primary">ntmt1-a</name>
    <name evidence="13" type="ORF">FJT64_015798</name>
</gene>
<comment type="similarity">
    <text evidence="1">Belongs to the methyltransferase superfamily. NTM1 family.</text>
</comment>
<feature type="binding site" evidence="11">
    <location>
        <position position="105"/>
    </location>
    <ligand>
        <name>S-adenosyl-L-methionine</name>
        <dbReference type="ChEBI" id="CHEBI:59789"/>
    </ligand>
</feature>
<dbReference type="CDD" id="cd02440">
    <property type="entry name" value="AdoMet_MTases"/>
    <property type="match status" value="1"/>
</dbReference>
<evidence type="ECO:0000256" key="5">
    <source>
        <dbReference type="ARBA" id="ARBA00039112"/>
    </source>
</evidence>
<evidence type="ECO:0000256" key="7">
    <source>
        <dbReference type="ARBA" id="ARBA00043129"/>
    </source>
</evidence>
<comment type="catalytic activity">
    <reaction evidence="9">
        <text>N-terminal L-prolyl-L-prolyl-L-lysyl-[protein] + 2 S-adenosyl-L-methionine = N-terminal N,N-dimethyl-L-prolyl-L-prolyl-L-lysyl-[protein] + 2 S-adenosyl-L-homocysteine + 2 H(+)</text>
        <dbReference type="Rhea" id="RHEA:54736"/>
        <dbReference type="Rhea" id="RHEA-COMP:13787"/>
        <dbReference type="Rhea" id="RHEA-COMP:13974"/>
        <dbReference type="ChEBI" id="CHEBI:15378"/>
        <dbReference type="ChEBI" id="CHEBI:57856"/>
        <dbReference type="ChEBI" id="CHEBI:59789"/>
        <dbReference type="ChEBI" id="CHEBI:138059"/>
        <dbReference type="ChEBI" id="CHEBI:138318"/>
        <dbReference type="EC" id="2.1.1.244"/>
    </reaction>
</comment>
<dbReference type="PANTHER" id="PTHR12753:SF0">
    <property type="entry name" value="ALPHA N-TERMINAL PROTEIN METHYLTRANSFERASE 1"/>
    <property type="match status" value="1"/>
</dbReference>
<comment type="catalytic activity">
    <reaction evidence="10">
        <text>N-terminal L-alanyl-L-prolyl-L-lysyl-[protein] + 3 S-adenosyl-L-methionine = N-terminal N,N,N-trimethyl-L-alanyl-L-prolyl-L-lysyl-[protein] + 3 S-adenosyl-L-homocysteine + 3 H(+)</text>
        <dbReference type="Rhea" id="RHEA:54712"/>
        <dbReference type="Rhea" id="RHEA-COMP:13785"/>
        <dbReference type="Rhea" id="RHEA-COMP:13971"/>
        <dbReference type="ChEBI" id="CHEBI:15378"/>
        <dbReference type="ChEBI" id="CHEBI:57856"/>
        <dbReference type="ChEBI" id="CHEBI:59789"/>
        <dbReference type="ChEBI" id="CHEBI:138057"/>
        <dbReference type="ChEBI" id="CHEBI:138315"/>
        <dbReference type="EC" id="2.1.1.244"/>
    </reaction>
</comment>
<dbReference type="Proteomes" id="UP000440578">
    <property type="component" value="Unassembled WGS sequence"/>
</dbReference>
<organism evidence="13 14">
    <name type="scientific">Amphibalanus amphitrite</name>
    <name type="common">Striped barnacle</name>
    <name type="synonym">Balanus amphitrite</name>
    <dbReference type="NCBI Taxonomy" id="1232801"/>
    <lineage>
        <taxon>Eukaryota</taxon>
        <taxon>Metazoa</taxon>
        <taxon>Ecdysozoa</taxon>
        <taxon>Arthropoda</taxon>
        <taxon>Crustacea</taxon>
        <taxon>Multicrustacea</taxon>
        <taxon>Cirripedia</taxon>
        <taxon>Thoracica</taxon>
        <taxon>Thoracicalcarea</taxon>
        <taxon>Balanomorpha</taxon>
        <taxon>Balanoidea</taxon>
        <taxon>Balanidae</taxon>
        <taxon>Amphibalaninae</taxon>
        <taxon>Amphibalanus</taxon>
    </lineage>
</organism>
<comment type="catalytic activity">
    <reaction evidence="8">
        <text>N-terminal L-seryl-L-prolyl-L-lysyl-[protein] + 3 S-adenosyl-L-methionine = N-terminal N,N,N-trimethyl-L-seryl-L-prolyl-L-lysyl-[protein] + 3 S-adenosyl-L-homocysteine + 3 H(+)</text>
        <dbReference type="Rhea" id="RHEA:54724"/>
        <dbReference type="Rhea" id="RHEA-COMP:13789"/>
        <dbReference type="Rhea" id="RHEA-COMP:13973"/>
        <dbReference type="ChEBI" id="CHEBI:15378"/>
        <dbReference type="ChEBI" id="CHEBI:57856"/>
        <dbReference type="ChEBI" id="CHEBI:59789"/>
        <dbReference type="ChEBI" id="CHEBI:138061"/>
        <dbReference type="ChEBI" id="CHEBI:138317"/>
        <dbReference type="EC" id="2.1.1.244"/>
    </reaction>
</comment>
<evidence type="ECO:0000256" key="8">
    <source>
        <dbReference type="ARBA" id="ARBA00047306"/>
    </source>
</evidence>
<dbReference type="AlphaFoldDB" id="A0A6A4XBI3"/>
<dbReference type="GO" id="GO:0032259">
    <property type="term" value="P:methylation"/>
    <property type="evidence" value="ECO:0007669"/>
    <property type="project" value="UniProtKB-KW"/>
</dbReference>
<evidence type="ECO:0000256" key="9">
    <source>
        <dbReference type="ARBA" id="ARBA00047885"/>
    </source>
</evidence>
<dbReference type="Pfam" id="PF05891">
    <property type="entry name" value="Methyltransf_PK"/>
    <property type="match status" value="1"/>
</dbReference>
<feature type="binding site" evidence="11">
    <location>
        <position position="165"/>
    </location>
    <ligand>
        <name>S-adenosyl-L-methionine</name>
        <dbReference type="ChEBI" id="CHEBI:59789"/>
    </ligand>
</feature>
<name>A0A6A4XBI3_AMPAM</name>
<keyword evidence="14" id="KW-1185">Reference proteome</keyword>
<dbReference type="SUPFAM" id="SSF53335">
    <property type="entry name" value="S-adenosyl-L-methionine-dependent methyltransferases"/>
    <property type="match status" value="1"/>
</dbReference>
<feature type="compositionally biased region" description="Polar residues" evidence="12">
    <location>
        <begin position="1"/>
        <end position="20"/>
    </location>
</feature>
<dbReference type="FunFam" id="3.40.50.150:FF:000025">
    <property type="entry name" value="N-terminal Xaa-Pro-Lys N-methyltransferase 1"/>
    <property type="match status" value="1"/>
</dbReference>
<sequence length="261" mass="28312">MSQLSDEISCVSCTESSQESPMAATSEGSDGEAPSSPDPNSLISYSKAASYWDGVPASVNGMLGGLGQVSSLDIRTSDELLTAIWKRPNAPGRERALDCGAGIGRITRLLLSRRFQTVDAVEQCAKFVEAARTALADNPHVGEIYCAGLQEFTPQPDFYDVIWCQWVLGHLTDDDLVQFFARCARGLRPNGVIIVKENLASGAEPEYDATDSSVTRPRALLEAIFERAGLSISSTRKQNGMPRGLYEVRMYVLRPVEGVES</sequence>
<reference evidence="13 14" key="1">
    <citation type="submission" date="2019-07" db="EMBL/GenBank/DDBJ databases">
        <title>Draft genome assembly of a fouling barnacle, Amphibalanus amphitrite (Darwin, 1854): The first reference genome for Thecostraca.</title>
        <authorList>
            <person name="Kim W."/>
        </authorList>
    </citation>
    <scope>NUCLEOTIDE SEQUENCE [LARGE SCALE GENOMIC DNA]</scope>
    <source>
        <strain evidence="13">SNU_AA5</strain>
        <tissue evidence="13">Soma without cirri and trophi</tissue>
    </source>
</reference>
<dbReference type="InterPro" id="IPR029063">
    <property type="entry name" value="SAM-dependent_MTases_sf"/>
</dbReference>
<accession>A0A6A4XBI3</accession>